<sequence length="174" mass="19033">MTNLKGKRLLVTGLIACLALAAVDSVLRARSTAAALRSDREDLRELRTMLAEIEQVADTPTVAALQIESADEILNRINAALAEAGLSPSLLASQTPGQPQRIGQSDFTLRKIEIILNAAAVDQVVAFCDALRDESRGSVVRDLSLYDPQRNGRRETWKSEMILTQMIFSPKSTR</sequence>
<dbReference type="RefSeq" id="WP_150078129.1">
    <property type="nucleotide sequence ID" value="NZ_VWOX01000011.1"/>
</dbReference>
<dbReference type="EMBL" id="VWOX01000011">
    <property type="protein sequence ID" value="KAA5541085.1"/>
    <property type="molecule type" value="Genomic_DNA"/>
</dbReference>
<accession>A0A5M6D7A7</accession>
<proteinExistence type="predicted"/>
<reference evidence="2 3" key="1">
    <citation type="submission" date="2019-08" db="EMBL/GenBank/DDBJ databases">
        <authorList>
            <person name="Dhanesh K."/>
            <person name="Kumar G."/>
            <person name="Sasikala C."/>
            <person name="Venkata Ramana C."/>
        </authorList>
    </citation>
    <scope>NUCLEOTIDE SEQUENCE [LARGE SCALE GENOMIC DNA]</scope>
    <source>
        <strain evidence="2 3">JC645</strain>
    </source>
</reference>
<evidence type="ECO:0008006" key="4">
    <source>
        <dbReference type="Google" id="ProtNLM"/>
    </source>
</evidence>
<evidence type="ECO:0000313" key="2">
    <source>
        <dbReference type="EMBL" id="KAA5541085.1"/>
    </source>
</evidence>
<gene>
    <name evidence="2" type="ORF">FYK55_19525</name>
</gene>
<name>A0A5M6D7A7_9BACT</name>
<dbReference type="Proteomes" id="UP000324479">
    <property type="component" value="Unassembled WGS sequence"/>
</dbReference>
<dbReference type="AlphaFoldDB" id="A0A5M6D7A7"/>
<keyword evidence="3" id="KW-1185">Reference proteome</keyword>
<evidence type="ECO:0000313" key="3">
    <source>
        <dbReference type="Proteomes" id="UP000324479"/>
    </source>
</evidence>
<evidence type="ECO:0000256" key="1">
    <source>
        <dbReference type="SAM" id="SignalP"/>
    </source>
</evidence>
<feature type="chain" id="PRO_5024270582" description="Type II secretion system (T2SS) protein M subtype b" evidence="1">
    <location>
        <begin position="22"/>
        <end position="174"/>
    </location>
</feature>
<keyword evidence="1" id="KW-0732">Signal</keyword>
<comment type="caution">
    <text evidence="2">The sequence shown here is derived from an EMBL/GenBank/DDBJ whole genome shotgun (WGS) entry which is preliminary data.</text>
</comment>
<feature type="signal peptide" evidence="1">
    <location>
        <begin position="1"/>
        <end position="21"/>
    </location>
</feature>
<protein>
    <recommendedName>
        <fullName evidence="4">Type II secretion system (T2SS) protein M subtype b</fullName>
    </recommendedName>
</protein>
<organism evidence="2 3">
    <name type="scientific">Roseiconus nitratireducens</name>
    <dbReference type="NCBI Taxonomy" id="2605748"/>
    <lineage>
        <taxon>Bacteria</taxon>
        <taxon>Pseudomonadati</taxon>
        <taxon>Planctomycetota</taxon>
        <taxon>Planctomycetia</taxon>
        <taxon>Pirellulales</taxon>
        <taxon>Pirellulaceae</taxon>
        <taxon>Roseiconus</taxon>
    </lineage>
</organism>